<evidence type="ECO:0000313" key="3">
    <source>
        <dbReference type="EMBL" id="SNR94976.1"/>
    </source>
</evidence>
<evidence type="ECO:0000259" key="2">
    <source>
        <dbReference type="PROSITE" id="PS51898"/>
    </source>
</evidence>
<protein>
    <submittedName>
        <fullName evidence="3">Phage integrase family protein</fullName>
    </submittedName>
</protein>
<dbReference type="GO" id="GO:0006310">
    <property type="term" value="P:DNA recombination"/>
    <property type="evidence" value="ECO:0007669"/>
    <property type="project" value="UniProtKB-KW"/>
</dbReference>
<dbReference type="InterPro" id="IPR050090">
    <property type="entry name" value="Tyrosine_recombinase_XerCD"/>
</dbReference>
<dbReference type="InterPro" id="IPR002104">
    <property type="entry name" value="Integrase_catalytic"/>
</dbReference>
<dbReference type="Gene3D" id="1.10.443.10">
    <property type="entry name" value="Intergrase catalytic core"/>
    <property type="match status" value="1"/>
</dbReference>
<dbReference type="EMBL" id="FZNY01000004">
    <property type="protein sequence ID" value="SNR94976.1"/>
    <property type="molecule type" value="Genomic_DNA"/>
</dbReference>
<dbReference type="Pfam" id="PF00589">
    <property type="entry name" value="Phage_integrase"/>
    <property type="match status" value="1"/>
</dbReference>
<sequence length="185" mass="21439">MSLHNNKGHRKYLNQVERLRFLKETKTCRTDIKLFCQLLYYTGARIAEIHNLTSENIDFANKTVVLETLKRRRKGIYREIPLPAYLLNDLHKFVDSYKSSQNSSRLFSFSLRTASRYLKSVMLNAKITGVRSCARGLRHGFAVHAVNKAPLTLVKKWLGHATLETTEIYLNVIGAEEREIAKKIW</sequence>
<dbReference type="SUPFAM" id="SSF56349">
    <property type="entry name" value="DNA breaking-rejoining enzymes"/>
    <property type="match status" value="1"/>
</dbReference>
<proteinExistence type="predicted"/>
<feature type="domain" description="Tyr recombinase" evidence="2">
    <location>
        <begin position="8"/>
        <end position="182"/>
    </location>
</feature>
<dbReference type="PANTHER" id="PTHR30349:SF64">
    <property type="entry name" value="PROPHAGE INTEGRASE INTD-RELATED"/>
    <property type="match status" value="1"/>
</dbReference>
<organism evidence="3 4">
    <name type="scientific">Dokdonia pacifica</name>
    <dbReference type="NCBI Taxonomy" id="1627892"/>
    <lineage>
        <taxon>Bacteria</taxon>
        <taxon>Pseudomonadati</taxon>
        <taxon>Bacteroidota</taxon>
        <taxon>Flavobacteriia</taxon>
        <taxon>Flavobacteriales</taxon>
        <taxon>Flavobacteriaceae</taxon>
        <taxon>Dokdonia</taxon>
    </lineage>
</organism>
<dbReference type="PANTHER" id="PTHR30349">
    <property type="entry name" value="PHAGE INTEGRASE-RELATED"/>
    <property type="match status" value="1"/>
</dbReference>
<dbReference type="PROSITE" id="PS51898">
    <property type="entry name" value="TYR_RECOMBINASE"/>
    <property type="match status" value="1"/>
</dbReference>
<dbReference type="GO" id="GO:0015074">
    <property type="term" value="P:DNA integration"/>
    <property type="evidence" value="ECO:0007669"/>
    <property type="project" value="InterPro"/>
</dbReference>
<evidence type="ECO:0000313" key="4">
    <source>
        <dbReference type="Proteomes" id="UP000198379"/>
    </source>
</evidence>
<name>A0A239AH27_9FLAO</name>
<evidence type="ECO:0000256" key="1">
    <source>
        <dbReference type="ARBA" id="ARBA00023172"/>
    </source>
</evidence>
<accession>A0A239AH27</accession>
<dbReference type="InterPro" id="IPR013762">
    <property type="entry name" value="Integrase-like_cat_sf"/>
</dbReference>
<dbReference type="Proteomes" id="UP000198379">
    <property type="component" value="Unassembled WGS sequence"/>
</dbReference>
<dbReference type="InterPro" id="IPR011010">
    <property type="entry name" value="DNA_brk_join_enz"/>
</dbReference>
<keyword evidence="1" id="KW-0233">DNA recombination</keyword>
<dbReference type="AlphaFoldDB" id="A0A239AH27"/>
<dbReference type="GO" id="GO:0003677">
    <property type="term" value="F:DNA binding"/>
    <property type="evidence" value="ECO:0007669"/>
    <property type="project" value="InterPro"/>
</dbReference>
<gene>
    <name evidence="3" type="ORF">SAMN06265376_104437</name>
</gene>
<keyword evidence="4" id="KW-1185">Reference proteome</keyword>
<reference evidence="3 4" key="1">
    <citation type="submission" date="2017-06" db="EMBL/GenBank/DDBJ databases">
        <authorList>
            <person name="Kim H.J."/>
            <person name="Triplett B.A."/>
        </authorList>
    </citation>
    <scope>NUCLEOTIDE SEQUENCE [LARGE SCALE GENOMIC DNA]</scope>
    <source>
        <strain evidence="3 4">DSM 25597</strain>
    </source>
</reference>